<dbReference type="Proteomes" id="UP000612282">
    <property type="component" value="Unassembled WGS sequence"/>
</dbReference>
<dbReference type="RefSeq" id="WP_203801377.1">
    <property type="nucleotide sequence ID" value="NZ_BAAAQE010000111.1"/>
</dbReference>
<evidence type="ECO:0000313" key="2">
    <source>
        <dbReference type="EMBL" id="GID57959.1"/>
    </source>
</evidence>
<protein>
    <submittedName>
        <fullName evidence="2">Uncharacterized protein</fullName>
    </submittedName>
</protein>
<comment type="caution">
    <text evidence="2">The sequence shown here is derived from an EMBL/GenBank/DDBJ whole genome shotgun (WGS) entry which is preliminary data.</text>
</comment>
<accession>A0ABQ3XHI2</accession>
<sequence length="68" mass="7498">MTRRAKPVPPPGAPDHHAESVARDPAPASGEHVAAVRRDMLDHLRRTWGFTGDLTWRETGPDSWVATC</sequence>
<evidence type="ECO:0000313" key="3">
    <source>
        <dbReference type="Proteomes" id="UP000612282"/>
    </source>
</evidence>
<name>A0ABQ3XHI2_9ACTN</name>
<dbReference type="EMBL" id="BOMG01000078">
    <property type="protein sequence ID" value="GID57959.1"/>
    <property type="molecule type" value="Genomic_DNA"/>
</dbReference>
<evidence type="ECO:0000256" key="1">
    <source>
        <dbReference type="SAM" id="MobiDB-lite"/>
    </source>
</evidence>
<keyword evidence="3" id="KW-1185">Reference proteome</keyword>
<gene>
    <name evidence="2" type="ORF">Aco03nite_063630</name>
</gene>
<organism evidence="2 3">
    <name type="scientific">Actinoplanes couchii</name>
    <dbReference type="NCBI Taxonomy" id="403638"/>
    <lineage>
        <taxon>Bacteria</taxon>
        <taxon>Bacillati</taxon>
        <taxon>Actinomycetota</taxon>
        <taxon>Actinomycetes</taxon>
        <taxon>Micromonosporales</taxon>
        <taxon>Micromonosporaceae</taxon>
        <taxon>Actinoplanes</taxon>
    </lineage>
</organism>
<reference evidence="2 3" key="1">
    <citation type="submission" date="2021-01" db="EMBL/GenBank/DDBJ databases">
        <title>Whole genome shotgun sequence of Actinoplanes couchii NBRC 106145.</title>
        <authorList>
            <person name="Komaki H."/>
            <person name="Tamura T."/>
        </authorList>
    </citation>
    <scope>NUCLEOTIDE SEQUENCE [LARGE SCALE GENOMIC DNA]</scope>
    <source>
        <strain evidence="2 3">NBRC 106145</strain>
    </source>
</reference>
<proteinExistence type="predicted"/>
<feature type="region of interest" description="Disordered" evidence="1">
    <location>
        <begin position="1"/>
        <end position="31"/>
    </location>
</feature>